<dbReference type="InterPro" id="IPR050535">
    <property type="entry name" value="DNA_Repair-Maintenance_Comp"/>
</dbReference>
<name>A0A419SZH9_9FIRM</name>
<dbReference type="EMBL" id="MCIB01000034">
    <property type="protein sequence ID" value="RKD30636.1"/>
    <property type="molecule type" value="Genomic_DNA"/>
</dbReference>
<keyword evidence="1" id="KW-0378">Hydrolase</keyword>
<dbReference type="Proteomes" id="UP000284177">
    <property type="component" value="Unassembled WGS sequence"/>
</dbReference>
<dbReference type="InterPro" id="IPR029052">
    <property type="entry name" value="Metallo-depent_PP-like"/>
</dbReference>
<keyword evidence="3" id="KW-0269">Exonuclease</keyword>
<dbReference type="RefSeq" id="WP_120170185.1">
    <property type="nucleotide sequence ID" value="NZ_MCIB01000034.1"/>
</dbReference>
<evidence type="ECO:0000256" key="1">
    <source>
        <dbReference type="ARBA" id="ARBA00022801"/>
    </source>
</evidence>
<proteinExistence type="predicted"/>
<evidence type="ECO:0000313" key="4">
    <source>
        <dbReference type="Proteomes" id="UP000284177"/>
    </source>
</evidence>
<dbReference type="Pfam" id="PF00149">
    <property type="entry name" value="Metallophos"/>
    <property type="match status" value="1"/>
</dbReference>
<evidence type="ECO:0000259" key="2">
    <source>
        <dbReference type="Pfam" id="PF00149"/>
    </source>
</evidence>
<feature type="domain" description="Calcineurin-like phosphoesterase" evidence="2">
    <location>
        <begin position="4"/>
        <end position="196"/>
    </location>
</feature>
<dbReference type="AlphaFoldDB" id="A0A419SZH9"/>
<keyword evidence="4" id="KW-1185">Reference proteome</keyword>
<dbReference type="CDD" id="cd00840">
    <property type="entry name" value="MPP_Mre11_N"/>
    <property type="match status" value="1"/>
</dbReference>
<evidence type="ECO:0000313" key="3">
    <source>
        <dbReference type="EMBL" id="RKD30636.1"/>
    </source>
</evidence>
<protein>
    <submittedName>
        <fullName evidence="3">Exonuclease SbcD</fullName>
    </submittedName>
</protein>
<reference evidence="3 4" key="1">
    <citation type="submission" date="2016-08" db="EMBL/GenBank/DDBJ databases">
        <title>Novel Firmicutes and Novel Genomes.</title>
        <authorList>
            <person name="Poppleton D.I."/>
            <person name="Gribaldo S."/>
        </authorList>
    </citation>
    <scope>NUCLEOTIDE SEQUENCE [LARGE SCALE GENOMIC DNA]</scope>
    <source>
        <strain evidence="3 4">CTT3</strain>
    </source>
</reference>
<dbReference type="InterPro" id="IPR004843">
    <property type="entry name" value="Calcineurin-like_PHP"/>
</dbReference>
<comment type="caution">
    <text evidence="3">The sequence shown here is derived from an EMBL/GenBank/DDBJ whole genome shotgun (WGS) entry which is preliminary data.</text>
</comment>
<gene>
    <name evidence="3" type="ORF">BET03_04270</name>
</gene>
<dbReference type="InterPro" id="IPR041796">
    <property type="entry name" value="Mre11_N"/>
</dbReference>
<accession>A0A419SZH9</accession>
<keyword evidence="3" id="KW-0540">Nuclease</keyword>
<dbReference type="SUPFAM" id="SSF56300">
    <property type="entry name" value="Metallo-dependent phosphatases"/>
    <property type="match status" value="1"/>
</dbReference>
<sequence length="367" mass="42777">MEIKCIHTGDIHLGMEFKNASFDKEQAYNRRIELWETFNRIIDRAKKKEVDLLLIAGDLFEDKYCTIGDVKRISDRFRDIKGTKVVIAAGNHDPCSNKSLYRLIEWSDNVHIFDSNTVQKIEFQDINTVVWGLSWDKKEEKESLLDNLEVENDEKINILLVHGDLLNDRSNYLPISKEKLINSRFDYIALGHIHKPQFIDDNIAYCGSPEPLDFGEPGDHGIIEGVISKEKIKMTFTSLRKREFVIKSLELNESMSFNDIIDLVSNCDEEKNRRKNLYRIVLKGVRDSDINIDLQELKNILNDKFYYIELIDKSKPDYDIDKILKDNKGNIIGCFIEEMKKKGLDDPIVKEALYYGLEELFKEKVIK</sequence>
<dbReference type="OrthoDB" id="9773856at2"/>
<organism evidence="3 4">
    <name type="scientific">Thermohalobacter berrensis</name>
    <dbReference type="NCBI Taxonomy" id="99594"/>
    <lineage>
        <taxon>Bacteria</taxon>
        <taxon>Bacillati</taxon>
        <taxon>Bacillota</taxon>
        <taxon>Tissierellia</taxon>
        <taxon>Tissierellales</taxon>
        <taxon>Thermohalobacteraceae</taxon>
        <taxon>Thermohalobacter</taxon>
    </lineage>
</organism>
<dbReference type="GO" id="GO:0004527">
    <property type="term" value="F:exonuclease activity"/>
    <property type="evidence" value="ECO:0007669"/>
    <property type="project" value="UniProtKB-KW"/>
</dbReference>
<dbReference type="Gene3D" id="3.60.21.10">
    <property type="match status" value="1"/>
</dbReference>
<dbReference type="PANTHER" id="PTHR30337">
    <property type="entry name" value="COMPONENT OF ATP-DEPENDENT DSDNA EXONUCLEASE"/>
    <property type="match status" value="1"/>
</dbReference>